<evidence type="ECO:0000259" key="2">
    <source>
        <dbReference type="Pfam" id="PF14129"/>
    </source>
</evidence>
<comment type="caution">
    <text evidence="3">The sequence shown here is derived from an EMBL/GenBank/DDBJ whole genome shotgun (WGS) entry which is preliminary data.</text>
</comment>
<dbReference type="AlphaFoldDB" id="A0A8J7RQ90"/>
<reference evidence="3" key="1">
    <citation type="submission" date="2021-02" db="EMBL/GenBank/DDBJ databases">
        <title>Natronogracilivirga saccharolytica gen. nov. sp. nov. a new anaerobic, haloalkiliphilic carbohydrate-fermenting bacterium from soda lake and proposing of Cyclonatronumiaceae fam. nov. in the phylum Balneolaeota.</title>
        <authorList>
            <person name="Zhilina T.N."/>
            <person name="Sorokin D.Y."/>
            <person name="Zavarzina D.G."/>
            <person name="Toshchakov S.V."/>
            <person name="Kublanov I.V."/>
        </authorList>
    </citation>
    <scope>NUCLEOTIDE SEQUENCE</scope>
    <source>
        <strain evidence="3">Z-1702</strain>
    </source>
</reference>
<dbReference type="RefSeq" id="WP_210509278.1">
    <property type="nucleotide sequence ID" value="NZ_JAFIDN010000001.1"/>
</dbReference>
<gene>
    <name evidence="3" type="ORF">NATSA_00025</name>
</gene>
<dbReference type="EMBL" id="JAFIDN010000001">
    <property type="protein sequence ID" value="MBP3191037.1"/>
    <property type="molecule type" value="Genomic_DNA"/>
</dbReference>
<dbReference type="Proteomes" id="UP000673975">
    <property type="component" value="Unassembled WGS sequence"/>
</dbReference>
<dbReference type="InterPro" id="IPR025381">
    <property type="entry name" value="DUF4296"/>
</dbReference>
<evidence type="ECO:0000313" key="4">
    <source>
        <dbReference type="Proteomes" id="UP000673975"/>
    </source>
</evidence>
<accession>A0A8J7RQ90</accession>
<protein>
    <submittedName>
        <fullName evidence="3">DUF4296 domain-containing protein</fullName>
    </submittedName>
</protein>
<feature type="domain" description="DUF4296" evidence="2">
    <location>
        <begin position="27"/>
        <end position="107"/>
    </location>
</feature>
<proteinExistence type="predicted"/>
<evidence type="ECO:0000313" key="3">
    <source>
        <dbReference type="EMBL" id="MBP3191037.1"/>
    </source>
</evidence>
<dbReference type="PROSITE" id="PS51257">
    <property type="entry name" value="PROKAR_LIPOPROTEIN"/>
    <property type="match status" value="1"/>
</dbReference>
<evidence type="ECO:0000256" key="1">
    <source>
        <dbReference type="SAM" id="MobiDB-lite"/>
    </source>
</evidence>
<organism evidence="3 4">
    <name type="scientific">Natronogracilivirga saccharolytica</name>
    <dbReference type="NCBI Taxonomy" id="2812953"/>
    <lineage>
        <taxon>Bacteria</taxon>
        <taxon>Pseudomonadati</taxon>
        <taxon>Balneolota</taxon>
        <taxon>Balneolia</taxon>
        <taxon>Balneolales</taxon>
        <taxon>Cyclonatronaceae</taxon>
        <taxon>Natronogracilivirga</taxon>
    </lineage>
</organism>
<sequence>MKNIILYTIPILMLLLVSGAGCDRSAPDNLIDEDTYVDILVEMHLLASLKEIKDDQEVFEEGQKAVLEHYGIDRDQFQNSHEYYHRDMKAQSLRYREVRSRLDKASKEITDHLNEVRKSREAERSTPEDSL</sequence>
<dbReference type="Pfam" id="PF14129">
    <property type="entry name" value="DUF4296"/>
    <property type="match status" value="1"/>
</dbReference>
<keyword evidence="4" id="KW-1185">Reference proteome</keyword>
<name>A0A8J7RQ90_9BACT</name>
<feature type="region of interest" description="Disordered" evidence="1">
    <location>
        <begin position="109"/>
        <end position="131"/>
    </location>
</feature>